<name>I4A7F0_DESDJ</name>
<protein>
    <submittedName>
        <fullName evidence="2">Uncharacterized protein</fullName>
    </submittedName>
</protein>
<reference evidence="3" key="1">
    <citation type="submission" date="2012-06" db="EMBL/GenBank/DDBJ databases">
        <title>Complete sequence of Desulfitobacterium dehalogenans ATCC 51507.</title>
        <authorList>
            <person name="Lucas S."/>
            <person name="Han J."/>
            <person name="Lapidus A."/>
            <person name="Cheng J.-F."/>
            <person name="Goodwin L."/>
            <person name="Pitluck S."/>
            <person name="Peters L."/>
            <person name="Ovchinnikova G."/>
            <person name="Teshima H."/>
            <person name="Detter J.C."/>
            <person name="Han C."/>
            <person name="Tapia R."/>
            <person name="Land M."/>
            <person name="Hauser L."/>
            <person name="Kyrpides N."/>
            <person name="Ivanova N."/>
            <person name="Pagani I."/>
            <person name="Kruse T."/>
            <person name="de Vos W.M."/>
            <person name="Smidt H."/>
            <person name="Woyke T."/>
        </authorList>
    </citation>
    <scope>NUCLEOTIDE SEQUENCE [LARGE SCALE GENOMIC DNA]</scope>
    <source>
        <strain evidence="3">ATCC 51507 / DSM 9161 / JW/IU-DC1</strain>
    </source>
</reference>
<evidence type="ECO:0000256" key="1">
    <source>
        <dbReference type="SAM" id="Coils"/>
    </source>
</evidence>
<dbReference type="Proteomes" id="UP000006053">
    <property type="component" value="Chromosome"/>
</dbReference>
<dbReference type="AlphaFoldDB" id="I4A7F0"/>
<organism evidence="2 3">
    <name type="scientific">Desulfitobacterium dehalogenans (strain ATCC 51507 / DSM 9161 / JW/IU-DC1)</name>
    <dbReference type="NCBI Taxonomy" id="756499"/>
    <lineage>
        <taxon>Bacteria</taxon>
        <taxon>Bacillati</taxon>
        <taxon>Bacillota</taxon>
        <taxon>Clostridia</taxon>
        <taxon>Eubacteriales</taxon>
        <taxon>Desulfitobacteriaceae</taxon>
        <taxon>Desulfitobacterium</taxon>
    </lineage>
</organism>
<accession>I4A7F0</accession>
<sequence length="396" mass="45867">MFIPSYEDQCQMKSERSGIFFSKIGEPEHPYMLIKLPQVVLKSVYAGCSLAIAFSALNVRNQTYLACGLIIWDDIASPMITYQLIRSENEFNSIREGISKKLLPIHFFDELVRPIVSATSRFNSSEFYSYMNNIYDFIDVENDDDLYEEYKMQVEARMAGRDADCIICKLEVQFGEPNEIFIPLVGRFSIDDKDEGGCLEDSVFHLVEAFYAIGNSVKSPQLDTENRRELTDILAWDEYHTCFIESKCLSILDRPIIDKDKRIKNITKHLDKALNQLEGAVKKYRRNEMILNEKLEIINIPHKRENGIIDCIVLISEMYPFLDWESIGKELLTRSKNAGAFFHVFDLSELQQLIGVSKTTTVWNANLFKRWEKIKETENAFVRSKIVFIDETSENL</sequence>
<feature type="coiled-coil region" evidence="1">
    <location>
        <begin position="263"/>
        <end position="294"/>
    </location>
</feature>
<keyword evidence="1" id="KW-0175">Coiled coil</keyword>
<dbReference type="HOGENOM" id="CLU_695845_0_0_9"/>
<proteinExistence type="predicted"/>
<dbReference type="OrthoDB" id="2085839at2"/>
<keyword evidence="3" id="KW-1185">Reference proteome</keyword>
<evidence type="ECO:0000313" key="3">
    <source>
        <dbReference type="Proteomes" id="UP000006053"/>
    </source>
</evidence>
<reference evidence="2 3" key="2">
    <citation type="journal article" date="2015" name="J. Bacteriol.">
        <title>Genomic, proteomic, and biochemical analysis of the organohalide respiratory pathway in Desulfitobacterium dehalogenans.</title>
        <authorList>
            <person name="Kruse T."/>
            <person name="van de Pas B.A."/>
            <person name="Atteia A."/>
            <person name="Krab K."/>
            <person name="Hagen W.R."/>
            <person name="Goodwin L."/>
            <person name="Chain P."/>
            <person name="Boeren S."/>
            <person name="Maphosa F."/>
            <person name="Schraa G."/>
            <person name="de Vos W.M."/>
            <person name="van der Oost J."/>
            <person name="Smidt H."/>
            <person name="Stams A.J."/>
        </authorList>
    </citation>
    <scope>NUCLEOTIDE SEQUENCE [LARGE SCALE GENOMIC DNA]</scope>
    <source>
        <strain evidence="3">ATCC 51507 / DSM 9161 / JW/IU-DC1</strain>
    </source>
</reference>
<dbReference type="EMBL" id="CP003348">
    <property type="protein sequence ID" value="AFL99884.1"/>
    <property type="molecule type" value="Genomic_DNA"/>
</dbReference>
<dbReference type="KEGG" id="ddh:Desde_1465"/>
<dbReference type="RefSeq" id="WP_014793374.1">
    <property type="nucleotide sequence ID" value="NC_018017.1"/>
</dbReference>
<gene>
    <name evidence="2" type="ordered locus">Desde_1465</name>
</gene>
<dbReference type="eggNOG" id="ENOG5032Z0W">
    <property type="taxonomic scope" value="Bacteria"/>
</dbReference>
<evidence type="ECO:0000313" key="2">
    <source>
        <dbReference type="EMBL" id="AFL99884.1"/>
    </source>
</evidence>